<gene>
    <name evidence="2" type="ORF">R1CP_31295</name>
</gene>
<reference evidence="2 3" key="1">
    <citation type="submission" date="2014-07" db="EMBL/GenBank/DDBJ databases">
        <authorList>
            <person name="Zhang J.E."/>
            <person name="Yang H."/>
            <person name="Guo J."/>
            <person name="Deng Z."/>
            <person name="Luo H."/>
            <person name="Luo M."/>
            <person name="Zhao B."/>
        </authorList>
    </citation>
    <scope>NUCLEOTIDE SEQUENCE [LARGE SCALE GENOMIC DNA]</scope>
    <source>
        <strain evidence="2 3">1CP</strain>
    </source>
</reference>
<feature type="domain" description="Transcription regulator HTH AraC- type ligand binding" evidence="1">
    <location>
        <begin position="32"/>
        <end position="171"/>
    </location>
</feature>
<dbReference type="RefSeq" id="WP_052024030.1">
    <property type="nucleotide sequence ID" value="NZ_CAJUXZ010000001.1"/>
</dbReference>
<accession>A0A1B1KE57</accession>
<dbReference type="InterPro" id="IPR035418">
    <property type="entry name" value="AraC-bd_2"/>
</dbReference>
<evidence type="ECO:0000259" key="1">
    <source>
        <dbReference type="Pfam" id="PF14525"/>
    </source>
</evidence>
<name>A0A1B1KE57_RHOOP</name>
<dbReference type="PATRIC" id="fig|37919.13.peg.6537"/>
<evidence type="ECO:0000313" key="2">
    <source>
        <dbReference type="EMBL" id="ANS30886.1"/>
    </source>
</evidence>
<evidence type="ECO:0000313" key="3">
    <source>
        <dbReference type="Proteomes" id="UP000186108"/>
    </source>
</evidence>
<dbReference type="AlphaFoldDB" id="A0A1B1KE57"/>
<protein>
    <submittedName>
        <fullName evidence="2">Transcriptional regulator</fullName>
    </submittedName>
</protein>
<dbReference type="Proteomes" id="UP000186108">
    <property type="component" value="Chromosome"/>
</dbReference>
<dbReference type="Pfam" id="PF14525">
    <property type="entry name" value="AraC_binding_2"/>
    <property type="match status" value="1"/>
</dbReference>
<organism evidence="2 3">
    <name type="scientific">Rhodococcus opacus</name>
    <name type="common">Nocardia opaca</name>
    <dbReference type="NCBI Taxonomy" id="37919"/>
    <lineage>
        <taxon>Bacteria</taxon>
        <taxon>Bacillati</taxon>
        <taxon>Actinomycetota</taxon>
        <taxon>Actinomycetes</taxon>
        <taxon>Mycobacteriales</taxon>
        <taxon>Nocardiaceae</taxon>
        <taxon>Rhodococcus</taxon>
    </lineage>
</organism>
<proteinExistence type="predicted"/>
<dbReference type="EMBL" id="CP009111">
    <property type="protein sequence ID" value="ANS30886.1"/>
    <property type="molecule type" value="Genomic_DNA"/>
</dbReference>
<sequence>MVRKVVVTVISTVQIASEEKAALPFDRLEPVHLATAGTIGLYYFDYGTDARMNPNDPGDFYVVQIPLSGTARITSGAEEFDSTMSVASILQPGRPATMQWHEGQTQLIIRLARQSLEEHLQEILGSPLVEPLRFEPQMELGRPAIRGWREAVELLEHEVTNHASITADSAAMQEFDLIVLSQFLSAQPNNYSARLRGLAQSLT</sequence>